<dbReference type="EMBL" id="OUUW01000001">
    <property type="protein sequence ID" value="SPP74727.1"/>
    <property type="molecule type" value="Genomic_DNA"/>
</dbReference>
<dbReference type="InterPro" id="IPR031931">
    <property type="entry name" value="DUF4768"/>
</dbReference>
<evidence type="ECO:0000256" key="2">
    <source>
        <dbReference type="SAM" id="Phobius"/>
    </source>
</evidence>
<gene>
    <name evidence="3" type="ORF">DGUA_6G002411</name>
</gene>
<name>A0A3B0J1E2_DROGU</name>
<proteinExistence type="predicted"/>
<keyword evidence="2" id="KW-1133">Transmembrane helix</keyword>
<dbReference type="Pfam" id="PF15989">
    <property type="entry name" value="DUF4768"/>
    <property type="match status" value="1"/>
</dbReference>
<keyword evidence="2" id="KW-0812">Transmembrane</keyword>
<feature type="region of interest" description="Disordered" evidence="1">
    <location>
        <begin position="60"/>
        <end position="92"/>
    </location>
</feature>
<feature type="transmembrane region" description="Helical" evidence="2">
    <location>
        <begin position="24"/>
        <end position="43"/>
    </location>
</feature>
<organism evidence="3 4">
    <name type="scientific">Drosophila guanche</name>
    <name type="common">Fruit fly</name>
    <dbReference type="NCBI Taxonomy" id="7266"/>
    <lineage>
        <taxon>Eukaryota</taxon>
        <taxon>Metazoa</taxon>
        <taxon>Ecdysozoa</taxon>
        <taxon>Arthropoda</taxon>
        <taxon>Hexapoda</taxon>
        <taxon>Insecta</taxon>
        <taxon>Pterygota</taxon>
        <taxon>Neoptera</taxon>
        <taxon>Endopterygota</taxon>
        <taxon>Diptera</taxon>
        <taxon>Brachycera</taxon>
        <taxon>Muscomorpha</taxon>
        <taxon>Ephydroidea</taxon>
        <taxon>Drosophilidae</taxon>
        <taxon>Drosophila</taxon>
        <taxon>Sophophora</taxon>
    </lineage>
</organism>
<evidence type="ECO:0000256" key="1">
    <source>
        <dbReference type="SAM" id="MobiDB-lite"/>
    </source>
</evidence>
<reference evidence="4" key="1">
    <citation type="submission" date="2018-01" db="EMBL/GenBank/DDBJ databases">
        <authorList>
            <person name="Alioto T."/>
            <person name="Alioto T."/>
        </authorList>
    </citation>
    <scope>NUCLEOTIDE SEQUENCE [LARGE SCALE GENOMIC DNA]</scope>
</reference>
<dbReference type="Proteomes" id="UP000268350">
    <property type="component" value="Unassembled WGS sequence"/>
</dbReference>
<evidence type="ECO:0000313" key="4">
    <source>
        <dbReference type="Proteomes" id="UP000268350"/>
    </source>
</evidence>
<sequence length="187" mass="22099">MSPHSLHTNHTVVSNRFLFNNMRIILYFVSLTLIVHIFLWFQLPCIDARSVTMDIGGRNSTSNGTLAPLEPKTNATTKERPPSSSSPPSTMKTIKRIRRARTDLPKYKFTFDESHLPCDYDVTGSFKFMSDFPKYCRDSYQQRFMSEAEYRMYMLYQTEGFFFGQYHERLIRFEKDTHTFDYRDTGF</sequence>
<protein>
    <submittedName>
        <fullName evidence="3">Uncharacterized protein</fullName>
    </submittedName>
</protein>
<keyword evidence="4" id="KW-1185">Reference proteome</keyword>
<dbReference type="AlphaFoldDB" id="A0A3B0J1E2"/>
<evidence type="ECO:0000313" key="3">
    <source>
        <dbReference type="EMBL" id="SPP74727.1"/>
    </source>
</evidence>
<keyword evidence="2" id="KW-0472">Membrane</keyword>
<dbReference type="OMA" id="DSYQQRF"/>
<accession>A0A3B0J1E2</accession>
<dbReference type="OrthoDB" id="7850108at2759"/>